<dbReference type="Proteomes" id="UP000325415">
    <property type="component" value="Unassembled WGS sequence"/>
</dbReference>
<protein>
    <submittedName>
        <fullName evidence="1">Nucleotidyl transferase AbiEii/AbiGii toxin family protein</fullName>
    </submittedName>
</protein>
<sequence length="220" mass="25353">MSEDNESWRTAHREAIDAMLRGINAEPDNPFILKGGTALMACYGLDRFSEDIDLDGQRANVPSNRFFSIIDQTCRMHGYSWRKAKDTSTVRRAFVDYGNPERPLKIEASFRRRQVPSQETAQVNGILVYTISRLCELKTGAYLNRDKIRDLYDLAFIADRYYDQLDESAKAHLQTAFEYKDLEQFDYLVRTQSDPLIDNAIMEDRFLKALDKLGIITADS</sequence>
<dbReference type="InterPro" id="IPR014942">
    <property type="entry name" value="AbiEii"/>
</dbReference>
<dbReference type="GeneID" id="78127793"/>
<accession>A0A5N6S2H2</accession>
<dbReference type="OrthoDB" id="9780929at2"/>
<dbReference type="Gene3D" id="3.10.450.620">
    <property type="entry name" value="JHP933, nucleotidyltransferase-like core domain"/>
    <property type="match status" value="1"/>
</dbReference>
<evidence type="ECO:0000313" key="2">
    <source>
        <dbReference type="Proteomes" id="UP000325415"/>
    </source>
</evidence>
<dbReference type="AlphaFoldDB" id="A0A5N6S2H2"/>
<organism evidence="1 2">
    <name type="scientific">Bifidobacterium tibiigranuli</name>
    <dbReference type="NCBI Taxonomy" id="2172043"/>
    <lineage>
        <taxon>Bacteria</taxon>
        <taxon>Bacillati</taxon>
        <taxon>Actinomycetota</taxon>
        <taxon>Actinomycetes</taxon>
        <taxon>Bifidobacteriales</taxon>
        <taxon>Bifidobacteriaceae</taxon>
        <taxon>Bifidobacterium</taxon>
    </lineage>
</organism>
<dbReference type="GO" id="GO:0016740">
    <property type="term" value="F:transferase activity"/>
    <property type="evidence" value="ECO:0007669"/>
    <property type="project" value="UniProtKB-KW"/>
</dbReference>
<proteinExistence type="predicted"/>
<evidence type="ECO:0000313" key="1">
    <source>
        <dbReference type="EMBL" id="KAE8127134.1"/>
    </source>
</evidence>
<dbReference type="RefSeq" id="WP_152581345.1">
    <property type="nucleotide sequence ID" value="NZ_JAKVIV010000001.1"/>
</dbReference>
<dbReference type="Gene3D" id="1.20.58.1790">
    <property type="entry name" value="JHP933, helical tail domain"/>
    <property type="match status" value="1"/>
</dbReference>
<gene>
    <name evidence="1" type="ORF">DDE84_08875</name>
</gene>
<keyword evidence="1" id="KW-0808">Transferase</keyword>
<name>A0A5N6S2H2_9BIFI</name>
<dbReference type="EMBL" id="QDAG01000009">
    <property type="protein sequence ID" value="KAE8127134.1"/>
    <property type="molecule type" value="Genomic_DNA"/>
</dbReference>
<reference evidence="1 2" key="1">
    <citation type="submission" date="2018-04" db="EMBL/GenBank/DDBJ databases">
        <authorList>
            <person name="Eckel V.P."/>
            <person name="Vogel R.F."/>
        </authorList>
    </citation>
    <scope>NUCLEOTIDE SEQUENCE [LARGE SCALE GENOMIC DNA]</scope>
    <source>
        <strain evidence="2">TMW 2.1764</strain>
    </source>
</reference>
<keyword evidence="2" id="KW-1185">Reference proteome</keyword>
<comment type="caution">
    <text evidence="1">The sequence shown here is derived from an EMBL/GenBank/DDBJ whole genome shotgun (WGS) entry which is preliminary data.</text>
</comment>
<dbReference type="Pfam" id="PF08843">
    <property type="entry name" value="AbiEii"/>
    <property type="match status" value="1"/>
</dbReference>